<organism evidence="1">
    <name type="scientific">Pinus koraiensis</name>
    <name type="common">Korean pine</name>
    <dbReference type="NCBI Taxonomy" id="88728"/>
    <lineage>
        <taxon>Eukaryota</taxon>
        <taxon>Viridiplantae</taxon>
        <taxon>Streptophyta</taxon>
        <taxon>Embryophyta</taxon>
        <taxon>Tracheophyta</taxon>
        <taxon>Spermatophyta</taxon>
        <taxon>Pinopsida</taxon>
        <taxon>Pinidae</taxon>
        <taxon>Conifers I</taxon>
        <taxon>Pinales</taxon>
        <taxon>Pinaceae</taxon>
        <taxon>Pinus</taxon>
        <taxon>Pinus subgen. Strobus</taxon>
    </lineage>
</organism>
<keyword evidence="1" id="KW-0150">Chloroplast</keyword>
<dbReference type="AlphaFoldDB" id="A4QMH0"/>
<reference evidence="1" key="1">
    <citation type="submission" date="2007-04" db="EMBL/GenBank/DDBJ databases">
        <authorList>
            <person name="Noh E.W."/>
            <person name="Lee J.S."/>
            <person name="Choi Y.I."/>
            <person name="Han M.S."/>
            <person name="Yi Y.S."/>
            <person name="Han S.U."/>
        </authorList>
    </citation>
    <scope>NUCLEOTIDE SEQUENCE</scope>
</reference>
<accession>A4QMH0</accession>
<sequence>MRIDNVSTTIPLTKKYGLLLRRSRKSNVLRILGSKSFIRRSRCERI</sequence>
<name>A4QMH0_PINKO</name>
<geneLocation type="chloroplast" evidence="1"/>
<protein>
    <submittedName>
        <fullName evidence="1">ORF46k</fullName>
    </submittedName>
</protein>
<proteinExistence type="predicted"/>
<dbReference type="EMBL" id="AY228468">
    <property type="protein sequence ID" value="ABP35507.1"/>
    <property type="molecule type" value="Genomic_DNA"/>
</dbReference>
<evidence type="ECO:0000313" key="1">
    <source>
        <dbReference type="EMBL" id="ABP35507.1"/>
    </source>
</evidence>
<keyword evidence="1" id="KW-0934">Plastid</keyword>